<dbReference type="PANTHER" id="PTHR33509:SF21">
    <property type="entry name" value="OS02G0564600 PROTEIN"/>
    <property type="match status" value="1"/>
</dbReference>
<dbReference type="AlphaFoldDB" id="A0AAN9JA75"/>
<evidence type="ECO:0000313" key="2">
    <source>
        <dbReference type="Proteomes" id="UP001359559"/>
    </source>
</evidence>
<evidence type="ECO:0000313" key="1">
    <source>
        <dbReference type="EMBL" id="KAK7294524.1"/>
    </source>
</evidence>
<dbReference type="EMBL" id="JAYKXN010000004">
    <property type="protein sequence ID" value="KAK7294524.1"/>
    <property type="molecule type" value="Genomic_DNA"/>
</dbReference>
<reference evidence="1 2" key="1">
    <citation type="submission" date="2024-01" db="EMBL/GenBank/DDBJ databases">
        <title>The genomes of 5 underutilized Papilionoideae crops provide insights into root nodulation and disease resistance.</title>
        <authorList>
            <person name="Yuan L."/>
        </authorList>
    </citation>
    <scope>NUCLEOTIDE SEQUENCE [LARGE SCALE GENOMIC DNA]</scope>
    <source>
        <strain evidence="1">LY-2023</strain>
        <tissue evidence="1">Leaf</tissue>
    </source>
</reference>
<name>A0AAN9JA75_CLITE</name>
<comment type="caution">
    <text evidence="1">The sequence shown here is derived from an EMBL/GenBank/DDBJ whole genome shotgun (WGS) entry which is preliminary data.</text>
</comment>
<dbReference type="InterPro" id="IPR004926">
    <property type="entry name" value="LEA_3a"/>
</dbReference>
<dbReference type="Pfam" id="PF03242">
    <property type="entry name" value="LEA_3a"/>
    <property type="match status" value="1"/>
</dbReference>
<dbReference type="PANTHER" id="PTHR33509">
    <property type="entry name" value="LATE EMBRYOGENIS ABUNDANT PROTEIN 2-RELATED"/>
    <property type="match status" value="1"/>
</dbReference>
<keyword evidence="2" id="KW-1185">Reference proteome</keyword>
<protein>
    <recommendedName>
        <fullName evidence="3">Late embryogenesis abundant protein</fullName>
    </recommendedName>
</protein>
<sequence>MPNNLVNPLSLLRKQCYAVVAETLRLEKGSRMVKQNEGKIAISNNNNKEKVFWMRDPKSGNWIPENQFEEIDPADLRDKLLPKTQSPTQLASD</sequence>
<gene>
    <name evidence="1" type="ORF">RJT34_17413</name>
</gene>
<proteinExistence type="predicted"/>
<evidence type="ECO:0008006" key="3">
    <source>
        <dbReference type="Google" id="ProtNLM"/>
    </source>
</evidence>
<organism evidence="1 2">
    <name type="scientific">Clitoria ternatea</name>
    <name type="common">Butterfly pea</name>
    <dbReference type="NCBI Taxonomy" id="43366"/>
    <lineage>
        <taxon>Eukaryota</taxon>
        <taxon>Viridiplantae</taxon>
        <taxon>Streptophyta</taxon>
        <taxon>Embryophyta</taxon>
        <taxon>Tracheophyta</taxon>
        <taxon>Spermatophyta</taxon>
        <taxon>Magnoliopsida</taxon>
        <taxon>eudicotyledons</taxon>
        <taxon>Gunneridae</taxon>
        <taxon>Pentapetalae</taxon>
        <taxon>rosids</taxon>
        <taxon>fabids</taxon>
        <taxon>Fabales</taxon>
        <taxon>Fabaceae</taxon>
        <taxon>Papilionoideae</taxon>
        <taxon>50 kb inversion clade</taxon>
        <taxon>NPAAA clade</taxon>
        <taxon>indigoferoid/millettioid clade</taxon>
        <taxon>Phaseoleae</taxon>
        <taxon>Clitoria</taxon>
    </lineage>
</organism>
<accession>A0AAN9JA75</accession>
<dbReference type="Proteomes" id="UP001359559">
    <property type="component" value="Unassembled WGS sequence"/>
</dbReference>